<dbReference type="PANTHER" id="PTHR11085">
    <property type="entry name" value="NAD-DEPENDENT PROTEIN DEACYLASE SIRTUIN-5, MITOCHONDRIAL-RELATED"/>
    <property type="match status" value="1"/>
</dbReference>
<dbReference type="InterPro" id="IPR029035">
    <property type="entry name" value="DHS-like_NAD/FAD-binding_dom"/>
</dbReference>
<evidence type="ECO:0000256" key="2">
    <source>
        <dbReference type="ARBA" id="ARBA00023027"/>
    </source>
</evidence>
<dbReference type="Gene3D" id="3.40.50.1220">
    <property type="entry name" value="TPP-binding domain"/>
    <property type="match status" value="1"/>
</dbReference>
<dbReference type="InterPro" id="IPR026590">
    <property type="entry name" value="Ssirtuin_cat_dom"/>
</dbReference>
<proteinExistence type="predicted"/>
<dbReference type="Pfam" id="PF02146">
    <property type="entry name" value="SIR2"/>
    <property type="match status" value="1"/>
</dbReference>
<evidence type="ECO:0000256" key="1">
    <source>
        <dbReference type="ARBA" id="ARBA00022679"/>
    </source>
</evidence>
<accession>A0A481YVG1</accession>
<keyword evidence="2" id="KW-0520">NAD</keyword>
<name>A0A481YVG1_9VIRU</name>
<reference evidence="4" key="1">
    <citation type="journal article" date="2019" name="MBio">
        <title>Virus Genomes from Deep Sea Sediments Expand the Ocean Megavirome and Support Independent Origins of Viral Gigantism.</title>
        <authorList>
            <person name="Backstrom D."/>
            <person name="Yutin N."/>
            <person name="Jorgensen S.L."/>
            <person name="Dharamshi J."/>
            <person name="Homa F."/>
            <person name="Zaremba-Niedwiedzka K."/>
            <person name="Spang A."/>
            <person name="Wolf Y.I."/>
            <person name="Koonin E.V."/>
            <person name="Ettema T.J."/>
        </authorList>
    </citation>
    <scope>NUCLEOTIDE SEQUENCE</scope>
</reference>
<dbReference type="PANTHER" id="PTHR11085:SF10">
    <property type="entry name" value="NAD-DEPENDENT PROTEIN DEACYLASE SIRTUIN-5, MITOCHONDRIAL-RELATED"/>
    <property type="match status" value="1"/>
</dbReference>
<organism evidence="4">
    <name type="scientific">Marseillevirus LCMAC201</name>
    <dbReference type="NCBI Taxonomy" id="2506605"/>
    <lineage>
        <taxon>Viruses</taxon>
        <taxon>Varidnaviria</taxon>
        <taxon>Bamfordvirae</taxon>
        <taxon>Nucleocytoviricota</taxon>
        <taxon>Megaviricetes</taxon>
        <taxon>Pimascovirales</taxon>
        <taxon>Pimascovirales incertae sedis</taxon>
        <taxon>Marseilleviridae</taxon>
    </lineage>
</organism>
<dbReference type="InterPro" id="IPR050134">
    <property type="entry name" value="NAD-dep_sirtuin_deacylases"/>
</dbReference>
<dbReference type="PROSITE" id="PS50305">
    <property type="entry name" value="SIRTUIN"/>
    <property type="match status" value="1"/>
</dbReference>
<dbReference type="InterPro" id="IPR003000">
    <property type="entry name" value="Sirtuin"/>
</dbReference>
<keyword evidence="1" id="KW-0808">Transferase</keyword>
<dbReference type="SUPFAM" id="SSF52467">
    <property type="entry name" value="DHS-like NAD/FAD-binding domain"/>
    <property type="match status" value="1"/>
</dbReference>
<dbReference type="EMBL" id="MK500344">
    <property type="protein sequence ID" value="QBK87152.1"/>
    <property type="molecule type" value="Genomic_DNA"/>
</dbReference>
<evidence type="ECO:0000259" key="3">
    <source>
        <dbReference type="PROSITE" id="PS50305"/>
    </source>
</evidence>
<protein>
    <submittedName>
        <fullName evidence="4">Sir2 family protein</fullName>
    </submittedName>
</protein>
<evidence type="ECO:0000313" key="4">
    <source>
        <dbReference type="EMBL" id="QBK87152.1"/>
    </source>
</evidence>
<dbReference type="GO" id="GO:0017136">
    <property type="term" value="F:histone deacetylase activity, NAD-dependent"/>
    <property type="evidence" value="ECO:0007669"/>
    <property type="project" value="TreeGrafter"/>
</dbReference>
<dbReference type="GO" id="GO:0070403">
    <property type="term" value="F:NAD+ binding"/>
    <property type="evidence" value="ECO:0007669"/>
    <property type="project" value="InterPro"/>
</dbReference>
<feature type="domain" description="Deacetylase sirtuin-type" evidence="3">
    <location>
        <begin position="1"/>
        <end position="131"/>
    </location>
</feature>
<sequence length="182" mass="20526">MHDRGILRRVFTQNVDGLYQKTGLPDSVLVEYHGNYTKGTIVLYGDSIPVKANYQAERDLVDADLLIVMGSSLQVAPFCALPNLTSNKCTRVLVDLNPRNAMTNSWSKRQGPPMSLYTEPVLSSVEFGKQSVTLRPLWRDRKKYPTQYVYTADCDDCDDWANAVMDGCKLNNILTQLQMEAK</sequence>
<gene>
    <name evidence="4" type="ORF">LCMAC201_00540</name>
</gene>